<dbReference type="Proteomes" id="UP000815325">
    <property type="component" value="Unassembled WGS sequence"/>
</dbReference>
<protein>
    <submittedName>
        <fullName evidence="1">Uncharacterized protein</fullName>
    </submittedName>
</protein>
<reference evidence="1" key="1">
    <citation type="submission" date="2017-08" db="EMBL/GenBank/DDBJ databases">
        <authorList>
            <person name="Polle J.E."/>
            <person name="Barry K."/>
            <person name="Cushman J."/>
            <person name="Schmutz J."/>
            <person name="Tran D."/>
            <person name="Hathwaick L.T."/>
            <person name="Yim W.C."/>
            <person name="Jenkins J."/>
            <person name="Mckie-Krisberg Z.M."/>
            <person name="Prochnik S."/>
            <person name="Lindquist E."/>
            <person name="Dockter R.B."/>
            <person name="Adam C."/>
            <person name="Molina H."/>
            <person name="Bunkerborg J."/>
            <person name="Jin E."/>
            <person name="Buchheim M."/>
            <person name="Magnuson J."/>
        </authorList>
    </citation>
    <scope>NUCLEOTIDE SEQUENCE</scope>
    <source>
        <strain evidence="1">CCAP 19/18</strain>
    </source>
</reference>
<comment type="caution">
    <text evidence="1">The sequence shown here is derived from an EMBL/GenBank/DDBJ whole genome shotgun (WGS) entry which is preliminary data.</text>
</comment>
<proteinExistence type="predicted"/>
<keyword evidence="2" id="KW-1185">Reference proteome</keyword>
<name>A0ABQ7H2Y6_DUNSA</name>
<sequence>MRLVPLFPPHAVRRALPARAAGCEPELGDPAKNARPLTRFCRSPPGCVPLILKGRSNELLGVPSLDPPPTWAAEPAQSCGLWSWRACALPGRKRLARGRPEQWPHQPGEKSWVADGGVGGEGSLLAIPRRICLPLPRLFQAERRRWVLRVW</sequence>
<evidence type="ECO:0000313" key="1">
    <source>
        <dbReference type="EMBL" id="KAF5841222.1"/>
    </source>
</evidence>
<organism evidence="1 2">
    <name type="scientific">Dunaliella salina</name>
    <name type="common">Green alga</name>
    <name type="synonym">Protococcus salinus</name>
    <dbReference type="NCBI Taxonomy" id="3046"/>
    <lineage>
        <taxon>Eukaryota</taxon>
        <taxon>Viridiplantae</taxon>
        <taxon>Chlorophyta</taxon>
        <taxon>core chlorophytes</taxon>
        <taxon>Chlorophyceae</taxon>
        <taxon>CS clade</taxon>
        <taxon>Chlamydomonadales</taxon>
        <taxon>Dunaliellaceae</taxon>
        <taxon>Dunaliella</taxon>
    </lineage>
</organism>
<accession>A0ABQ7H2Y6</accession>
<feature type="non-terminal residue" evidence="1">
    <location>
        <position position="151"/>
    </location>
</feature>
<gene>
    <name evidence="1" type="ORF">DUNSADRAFT_13867</name>
</gene>
<dbReference type="EMBL" id="MU069491">
    <property type="protein sequence ID" value="KAF5841222.1"/>
    <property type="molecule type" value="Genomic_DNA"/>
</dbReference>
<evidence type="ECO:0000313" key="2">
    <source>
        <dbReference type="Proteomes" id="UP000815325"/>
    </source>
</evidence>